<evidence type="ECO:0000313" key="8">
    <source>
        <dbReference type="Proteomes" id="UP000231019"/>
    </source>
</evidence>
<reference evidence="7 8" key="1">
    <citation type="submission" date="2017-09" db="EMBL/GenBank/DDBJ databases">
        <title>Depth-based differentiation of microbial function through sediment-hosted aquifers and enrichment of novel symbionts in the deep terrestrial subsurface.</title>
        <authorList>
            <person name="Probst A.J."/>
            <person name="Ladd B."/>
            <person name="Jarett J.K."/>
            <person name="Geller-Mcgrath D.E."/>
            <person name="Sieber C.M."/>
            <person name="Emerson J.B."/>
            <person name="Anantharaman K."/>
            <person name="Thomas B.C."/>
            <person name="Malmstrom R."/>
            <person name="Stieglmeier M."/>
            <person name="Klingl A."/>
            <person name="Woyke T."/>
            <person name="Ryan C.M."/>
            <person name="Banfield J.F."/>
        </authorList>
    </citation>
    <scope>NUCLEOTIDE SEQUENCE [LARGE SCALE GENOMIC DNA]</scope>
    <source>
        <strain evidence="7">CG17_big_fil_post_rev_8_21_14_2_50_48_46</strain>
    </source>
</reference>
<dbReference type="PANTHER" id="PTHR34138:SF1">
    <property type="entry name" value="CELL SHAPE-DETERMINING PROTEIN MREC"/>
    <property type="match status" value="1"/>
</dbReference>
<dbReference type="InterPro" id="IPR055342">
    <property type="entry name" value="MreC_beta-barrel_core"/>
</dbReference>
<feature type="domain" description="Rod shape-determining protein MreC beta-barrel core" evidence="6">
    <location>
        <begin position="149"/>
        <end position="295"/>
    </location>
</feature>
<gene>
    <name evidence="7" type="primary">mreC</name>
    <name evidence="7" type="ORF">COW36_16940</name>
</gene>
<accession>A0A2M7G1E0</accession>
<comment type="caution">
    <text evidence="7">The sequence shown here is derived from an EMBL/GenBank/DDBJ whole genome shotgun (WGS) entry which is preliminary data.</text>
</comment>
<dbReference type="Proteomes" id="UP000231019">
    <property type="component" value="Unassembled WGS sequence"/>
</dbReference>
<name>A0A2M7G1E0_9BACT</name>
<dbReference type="PANTHER" id="PTHR34138">
    <property type="entry name" value="CELL SHAPE-DETERMINING PROTEIN MREC"/>
    <property type="match status" value="1"/>
</dbReference>
<evidence type="ECO:0000256" key="4">
    <source>
        <dbReference type="ARBA" id="ARBA00032089"/>
    </source>
</evidence>
<organism evidence="7 8">
    <name type="scientific">bacterium (Candidatus Blackallbacteria) CG17_big_fil_post_rev_8_21_14_2_50_48_46</name>
    <dbReference type="NCBI Taxonomy" id="2014261"/>
    <lineage>
        <taxon>Bacteria</taxon>
        <taxon>Candidatus Blackallbacteria</taxon>
    </lineage>
</organism>
<dbReference type="InterPro" id="IPR007221">
    <property type="entry name" value="MreC"/>
</dbReference>
<evidence type="ECO:0000256" key="3">
    <source>
        <dbReference type="ARBA" id="ARBA00022960"/>
    </source>
</evidence>
<dbReference type="AlphaFoldDB" id="A0A2M7G1E0"/>
<keyword evidence="5" id="KW-1133">Transmembrane helix</keyword>
<sequence>MRCARRRKNTGRTFTLPYLQLDPLIGYEIFMIRRSSRRFSNFGLLGGILTLLLLLSLIWLRSAWVPLVQDFSSPLLSKLQPLMETLPALKTEWQLYRQTALNQKAVLSELAQLRKQQQAMEIVAAENQRLRSLLNLPTPKGYLKIGAEVIARSPNQWTSRLQINKGFEDGLSINRIVLNQEGVVGKISELSARTAMVELLTDQNSAVACITEKDRRPAILNGAFPGEPAKLKYLENYTKVVPGEKILTSGLGGNFPPDLLLGTVTEVKQDPGHPVPEVFVKLSAFNQALQYLVVLVPEP</sequence>
<dbReference type="NCBIfam" id="TIGR00219">
    <property type="entry name" value="mreC"/>
    <property type="match status" value="1"/>
</dbReference>
<keyword evidence="5" id="KW-0472">Membrane</keyword>
<protein>
    <recommendedName>
        <fullName evidence="2">Cell shape-determining protein MreC</fullName>
    </recommendedName>
    <alternativeName>
        <fullName evidence="4">Cell shape protein MreC</fullName>
    </alternativeName>
</protein>
<dbReference type="Gene3D" id="2.40.10.350">
    <property type="entry name" value="Rod shape-determining protein MreC, domain 2"/>
    <property type="match status" value="1"/>
</dbReference>
<keyword evidence="5" id="KW-0812">Transmembrane</keyword>
<evidence type="ECO:0000259" key="6">
    <source>
        <dbReference type="Pfam" id="PF04085"/>
    </source>
</evidence>
<comment type="similarity">
    <text evidence="1">Belongs to the MreC family.</text>
</comment>
<dbReference type="Pfam" id="PF04085">
    <property type="entry name" value="MreC"/>
    <property type="match status" value="1"/>
</dbReference>
<dbReference type="InterPro" id="IPR042175">
    <property type="entry name" value="Cell/Rod_MreC_2"/>
</dbReference>
<feature type="transmembrane region" description="Helical" evidence="5">
    <location>
        <begin position="39"/>
        <end position="60"/>
    </location>
</feature>
<evidence type="ECO:0000256" key="2">
    <source>
        <dbReference type="ARBA" id="ARBA00013855"/>
    </source>
</evidence>
<evidence type="ECO:0000313" key="7">
    <source>
        <dbReference type="EMBL" id="PIW15490.1"/>
    </source>
</evidence>
<evidence type="ECO:0000256" key="5">
    <source>
        <dbReference type="SAM" id="Phobius"/>
    </source>
</evidence>
<keyword evidence="3" id="KW-0133">Cell shape</keyword>
<dbReference type="EMBL" id="PFFQ01000052">
    <property type="protein sequence ID" value="PIW15490.1"/>
    <property type="molecule type" value="Genomic_DNA"/>
</dbReference>
<dbReference type="GO" id="GO:0008360">
    <property type="term" value="P:regulation of cell shape"/>
    <property type="evidence" value="ECO:0007669"/>
    <property type="project" value="UniProtKB-KW"/>
</dbReference>
<proteinExistence type="inferred from homology"/>
<dbReference type="Gene3D" id="2.40.10.340">
    <property type="entry name" value="Rod shape-determining protein MreC, domain 1"/>
    <property type="match status" value="1"/>
</dbReference>
<dbReference type="GO" id="GO:0005886">
    <property type="term" value="C:plasma membrane"/>
    <property type="evidence" value="ECO:0007669"/>
    <property type="project" value="TreeGrafter"/>
</dbReference>
<dbReference type="InterPro" id="IPR042177">
    <property type="entry name" value="Cell/Rod_1"/>
</dbReference>
<evidence type="ECO:0000256" key="1">
    <source>
        <dbReference type="ARBA" id="ARBA00009369"/>
    </source>
</evidence>